<dbReference type="Proteomes" id="UP000326062">
    <property type="component" value="Unassembled WGS sequence"/>
</dbReference>
<dbReference type="EMBL" id="VCEB01000402">
    <property type="protein sequence ID" value="KAB0353778.1"/>
    <property type="molecule type" value="Genomic_DNA"/>
</dbReference>
<reference evidence="2 3" key="1">
    <citation type="submission" date="2019-06" db="EMBL/GenBank/DDBJ databases">
        <title>Discovery of a novel chromosome fission-fusion reversal in muntjac.</title>
        <authorList>
            <person name="Mudd A.B."/>
            <person name="Bredeson J.V."/>
            <person name="Baum R."/>
            <person name="Hockemeyer D."/>
            <person name="Rokhsar D.S."/>
        </authorList>
    </citation>
    <scope>NUCLEOTIDE SEQUENCE [LARGE SCALE GENOMIC DNA]</scope>
    <source>
        <strain evidence="2">UCam_UCB_Mr</strain>
        <tissue evidence="2">Fibroblast cell line</tissue>
    </source>
</reference>
<dbReference type="GO" id="GO:0060294">
    <property type="term" value="P:cilium movement involved in cell motility"/>
    <property type="evidence" value="ECO:0007669"/>
    <property type="project" value="InterPro"/>
</dbReference>
<feature type="compositionally biased region" description="Basic and acidic residues" evidence="1">
    <location>
        <begin position="129"/>
        <end position="142"/>
    </location>
</feature>
<dbReference type="PANTHER" id="PTHR15977">
    <property type="entry name" value="CILIA- AND FLAGELLA-ASSOCIATED PROTEIN 46"/>
    <property type="match status" value="1"/>
</dbReference>
<sequence length="410" mass="45262">LLQGGSGGRHGPERWPGVGRRAPDGGGPHSAEVRGGLEVHGAVPAATVPTAQLLPGAQSTDSRGCFRFWKNQGQRQGEESPEVADDIILIADRHLLELPLEGLSVFDDGLVSSLSREFSLQMLCNRLRREEPEGNMRKESRGKDHKKRGATRKARKGSMPRIVPSHCVLVDSDNFKHGSWGLVLLNQGPVVVDPYEEAQGPEMLTPVSVTREILERFRDTFTGKWTGHLGSKQFPSQAEWEQLLGSCTGFFFYGMENFLSHILVERLAAMNLEECQMAVLLDLAQSCESVRRHAESSESRSELQLSLEEPVATAIVLSLVGVGSIVVSQWATVLQDNAMRARVLWENLLAVGRPIGRTTRLLQECMSEPNESSHIWKDRPAALRPQLQGPERLPITLNTVLYGLPHQAIV</sequence>
<keyword evidence="3" id="KW-1185">Reference proteome</keyword>
<evidence type="ECO:0000313" key="2">
    <source>
        <dbReference type="EMBL" id="KAB0353778.1"/>
    </source>
</evidence>
<evidence type="ECO:0000256" key="1">
    <source>
        <dbReference type="SAM" id="MobiDB-lite"/>
    </source>
</evidence>
<feature type="region of interest" description="Disordered" evidence="1">
    <location>
        <begin position="1"/>
        <end position="34"/>
    </location>
</feature>
<comment type="caution">
    <text evidence="2">The sequence shown here is derived from an EMBL/GenBank/DDBJ whole genome shotgun (WGS) entry which is preliminary data.</text>
</comment>
<feature type="non-terminal residue" evidence="2">
    <location>
        <position position="1"/>
    </location>
</feature>
<dbReference type="InterPro" id="IPR039586">
    <property type="entry name" value="CFAP46"/>
</dbReference>
<dbReference type="GO" id="GO:0035082">
    <property type="term" value="P:axoneme assembly"/>
    <property type="evidence" value="ECO:0007669"/>
    <property type="project" value="InterPro"/>
</dbReference>
<protein>
    <submittedName>
        <fullName evidence="2">Uncharacterized protein</fullName>
    </submittedName>
</protein>
<organism evidence="2 3">
    <name type="scientific">Muntiacus reevesi</name>
    <name type="common">Reeves' muntjac</name>
    <name type="synonym">Cervus reevesi</name>
    <dbReference type="NCBI Taxonomy" id="9886"/>
    <lineage>
        <taxon>Eukaryota</taxon>
        <taxon>Metazoa</taxon>
        <taxon>Chordata</taxon>
        <taxon>Craniata</taxon>
        <taxon>Vertebrata</taxon>
        <taxon>Euteleostomi</taxon>
        <taxon>Mammalia</taxon>
        <taxon>Eutheria</taxon>
        <taxon>Laurasiatheria</taxon>
        <taxon>Artiodactyla</taxon>
        <taxon>Ruminantia</taxon>
        <taxon>Pecora</taxon>
        <taxon>Cervidae</taxon>
        <taxon>Muntiacinae</taxon>
        <taxon>Muntiacus</taxon>
    </lineage>
</organism>
<evidence type="ECO:0000313" key="3">
    <source>
        <dbReference type="Proteomes" id="UP000326062"/>
    </source>
</evidence>
<proteinExistence type="predicted"/>
<dbReference type="AlphaFoldDB" id="A0A5N3VZD5"/>
<dbReference type="PANTHER" id="PTHR15977:SF15">
    <property type="entry name" value="CILIA- AND FLAGELLA-ASSOCIATED PROTEIN 46"/>
    <property type="match status" value="1"/>
</dbReference>
<feature type="compositionally biased region" description="Basic residues" evidence="1">
    <location>
        <begin position="143"/>
        <end position="156"/>
    </location>
</feature>
<name>A0A5N3VZD5_MUNRE</name>
<accession>A0A5N3VZD5</accession>
<feature type="region of interest" description="Disordered" evidence="1">
    <location>
        <begin position="129"/>
        <end position="156"/>
    </location>
</feature>
<gene>
    <name evidence="2" type="ORF">FD755_023527</name>
</gene>